<dbReference type="AlphaFoldDB" id="A0A2I1GKU0"/>
<dbReference type="EMBL" id="LLXI01000524">
    <property type="protein sequence ID" value="PKY47194.1"/>
    <property type="molecule type" value="Genomic_DNA"/>
</dbReference>
<evidence type="ECO:0000313" key="1">
    <source>
        <dbReference type="EMBL" id="PKY47194.1"/>
    </source>
</evidence>
<reference evidence="1 2" key="1">
    <citation type="submission" date="2015-10" db="EMBL/GenBank/DDBJ databases">
        <title>Genome analyses suggest a sexual origin of heterokaryosis in a supposedly ancient asexual fungus.</title>
        <authorList>
            <person name="Ropars J."/>
            <person name="Sedzielewska K."/>
            <person name="Noel J."/>
            <person name="Charron P."/>
            <person name="Farinelli L."/>
            <person name="Marton T."/>
            <person name="Kruger M."/>
            <person name="Pelin A."/>
            <person name="Brachmann A."/>
            <person name="Corradi N."/>
        </authorList>
    </citation>
    <scope>NUCLEOTIDE SEQUENCE [LARGE SCALE GENOMIC DNA]</scope>
    <source>
        <strain evidence="1 2">A4</strain>
    </source>
</reference>
<gene>
    <name evidence="1" type="ORF">RhiirA4_462318</name>
</gene>
<protein>
    <submittedName>
        <fullName evidence="1">Uncharacterized protein</fullName>
    </submittedName>
</protein>
<dbReference type="Proteomes" id="UP000234323">
    <property type="component" value="Unassembled WGS sequence"/>
</dbReference>
<comment type="caution">
    <text evidence="1">The sequence shown here is derived from an EMBL/GenBank/DDBJ whole genome shotgun (WGS) entry which is preliminary data.</text>
</comment>
<accession>A0A2I1GKU0</accession>
<evidence type="ECO:0000313" key="2">
    <source>
        <dbReference type="Proteomes" id="UP000234323"/>
    </source>
</evidence>
<proteinExistence type="predicted"/>
<organism evidence="1 2">
    <name type="scientific">Rhizophagus irregularis</name>
    <dbReference type="NCBI Taxonomy" id="588596"/>
    <lineage>
        <taxon>Eukaryota</taxon>
        <taxon>Fungi</taxon>
        <taxon>Fungi incertae sedis</taxon>
        <taxon>Mucoromycota</taxon>
        <taxon>Glomeromycotina</taxon>
        <taxon>Glomeromycetes</taxon>
        <taxon>Glomerales</taxon>
        <taxon>Glomeraceae</taxon>
        <taxon>Rhizophagus</taxon>
    </lineage>
</organism>
<name>A0A2I1GKU0_9GLOM</name>
<keyword evidence="2" id="KW-1185">Reference proteome</keyword>
<sequence length="121" mass="14103">MSSKCSEQGQFSEQKTEQCLDNFFYRVVVICKNTIECANDHLKKCIAKTAKRHLAYSNPIQKNVKKRVSSELSDDEIDEIYSNIYFRYRKSSEFYCPRASKEIKKSVAYRLINSAKVIQQA</sequence>